<dbReference type="InterPro" id="IPR002401">
    <property type="entry name" value="Cyt_P450_E_grp-I"/>
</dbReference>
<evidence type="ECO:0000256" key="3">
    <source>
        <dbReference type="ARBA" id="ARBA00004406"/>
    </source>
</evidence>
<dbReference type="PRINTS" id="PR00385">
    <property type="entry name" value="P450"/>
</dbReference>
<keyword evidence="11 14" id="KW-0503">Monooxygenase</keyword>
<dbReference type="GO" id="GO:0005506">
    <property type="term" value="F:iron ion binding"/>
    <property type="evidence" value="ECO:0007669"/>
    <property type="project" value="InterPro"/>
</dbReference>
<evidence type="ECO:0000256" key="2">
    <source>
        <dbReference type="ARBA" id="ARBA00004174"/>
    </source>
</evidence>
<evidence type="ECO:0000256" key="1">
    <source>
        <dbReference type="ARBA" id="ARBA00001971"/>
    </source>
</evidence>
<keyword evidence="15" id="KW-0812">Transmembrane</keyword>
<accession>A0A6P7F3V6</accession>
<evidence type="ECO:0000256" key="5">
    <source>
        <dbReference type="ARBA" id="ARBA00022617"/>
    </source>
</evidence>
<feature type="transmembrane region" description="Helical" evidence="15">
    <location>
        <begin position="12"/>
        <end position="34"/>
    </location>
</feature>
<sequence length="498" mass="57749">MSLLTNNNIIDLIVLLATIVFLGSAYVKYCYGYWKRNKVVQLTPQFPFGNYGTKLPRGISIGAITKNFYDEFRKKGLKFGGVYFGLDPYLVIVDPTYAKDILTKDFQYFIDRGIYFSKKSPITVHLLTQEGSEWREARAKFTNIFTSAKMRFFFETVKKCSEDLKSSLKEFVDQDKDVDIFEIVACYTTDIIGDVVYGIQAQSFSKEGAIFRQMGRELFNVFSKFFQFRILMTICYPKISKMLGFVNIQGHIEEFFMKFLKEALDYREANKVSRSDFLQLLIEMKNSGVELTDDEMAAQAFLFFTAGFETSSMSSSFILFELGLHQDVQDKVREEIITVLKKHDDKISYDVLKEMKLLDQAFNETARKYPVLTTLNRVCTKDYKLEDSDFVIKKGTPVLIPLLGYTRDPEYYPDPLKWDINRFQDKNEKHIGYFPFGDGPRNCIGSRFGLMQVKLALVSVLRNFKVFVSPNTKIPLQFDEQTFVTKTTERMLLRLKSI</sequence>
<evidence type="ECO:0000256" key="8">
    <source>
        <dbReference type="ARBA" id="ARBA00022848"/>
    </source>
</evidence>
<keyword evidence="12 15" id="KW-0472">Membrane</keyword>
<dbReference type="InterPro" id="IPR001128">
    <property type="entry name" value="Cyt_P450"/>
</dbReference>
<keyword evidence="6 13" id="KW-0479">Metal-binding</keyword>
<dbReference type="OrthoDB" id="6717142at2759"/>
<dbReference type="InParanoid" id="A0A6P7F3V6"/>
<dbReference type="RefSeq" id="XP_028130066.1">
    <property type="nucleotide sequence ID" value="XM_028274265.1"/>
</dbReference>
<evidence type="ECO:0000256" key="9">
    <source>
        <dbReference type="ARBA" id="ARBA00023002"/>
    </source>
</evidence>
<evidence type="ECO:0000256" key="10">
    <source>
        <dbReference type="ARBA" id="ARBA00023004"/>
    </source>
</evidence>
<evidence type="ECO:0000256" key="15">
    <source>
        <dbReference type="SAM" id="Phobius"/>
    </source>
</evidence>
<comment type="subcellular location">
    <subcellularLocation>
        <location evidence="3">Endoplasmic reticulum membrane</location>
        <topology evidence="3">Peripheral membrane protein</topology>
    </subcellularLocation>
    <subcellularLocation>
        <location evidence="2">Microsome membrane</location>
        <topology evidence="2">Peripheral membrane protein</topology>
    </subcellularLocation>
</comment>
<dbReference type="CDD" id="cd11056">
    <property type="entry name" value="CYP6-like"/>
    <property type="match status" value="1"/>
</dbReference>
<dbReference type="SUPFAM" id="SSF48264">
    <property type="entry name" value="Cytochrome P450"/>
    <property type="match status" value="1"/>
</dbReference>
<keyword evidence="15" id="KW-1133">Transmembrane helix</keyword>
<dbReference type="Pfam" id="PF00067">
    <property type="entry name" value="p450"/>
    <property type="match status" value="1"/>
</dbReference>
<keyword evidence="9 14" id="KW-0560">Oxidoreductase</keyword>
<evidence type="ECO:0000256" key="14">
    <source>
        <dbReference type="RuleBase" id="RU000461"/>
    </source>
</evidence>
<dbReference type="AlphaFoldDB" id="A0A6P7F3V6"/>
<keyword evidence="10 13" id="KW-0408">Iron</keyword>
<organism evidence="16">
    <name type="scientific">Diabrotica virgifera virgifera</name>
    <name type="common">western corn rootworm</name>
    <dbReference type="NCBI Taxonomy" id="50390"/>
    <lineage>
        <taxon>Eukaryota</taxon>
        <taxon>Metazoa</taxon>
        <taxon>Ecdysozoa</taxon>
        <taxon>Arthropoda</taxon>
        <taxon>Hexapoda</taxon>
        <taxon>Insecta</taxon>
        <taxon>Pterygota</taxon>
        <taxon>Neoptera</taxon>
        <taxon>Endopterygota</taxon>
        <taxon>Coleoptera</taxon>
        <taxon>Polyphaga</taxon>
        <taxon>Cucujiformia</taxon>
        <taxon>Chrysomeloidea</taxon>
        <taxon>Chrysomelidae</taxon>
        <taxon>Galerucinae</taxon>
        <taxon>Diabroticina</taxon>
        <taxon>Diabroticites</taxon>
        <taxon>Diabrotica</taxon>
    </lineage>
</organism>
<dbReference type="InterPro" id="IPR017972">
    <property type="entry name" value="Cyt_P450_CS"/>
</dbReference>
<reference evidence="16" key="1">
    <citation type="submission" date="2025-08" db="UniProtKB">
        <authorList>
            <consortium name="RefSeq"/>
        </authorList>
    </citation>
    <scope>IDENTIFICATION</scope>
    <source>
        <tissue evidence="16">Whole insect</tissue>
    </source>
</reference>
<dbReference type="PRINTS" id="PR00463">
    <property type="entry name" value="EP450I"/>
</dbReference>
<dbReference type="InterPro" id="IPR050476">
    <property type="entry name" value="Insect_CytP450_Detox"/>
</dbReference>
<dbReference type="FunFam" id="1.10.630.10:FF:000042">
    <property type="entry name" value="Cytochrome P450"/>
    <property type="match status" value="1"/>
</dbReference>
<dbReference type="KEGG" id="dvv:114326067"/>
<evidence type="ECO:0000256" key="12">
    <source>
        <dbReference type="ARBA" id="ARBA00023136"/>
    </source>
</evidence>
<evidence type="ECO:0000256" key="11">
    <source>
        <dbReference type="ARBA" id="ARBA00023033"/>
    </source>
</evidence>
<keyword evidence="8" id="KW-0492">Microsome</keyword>
<dbReference type="PANTHER" id="PTHR24292">
    <property type="entry name" value="CYTOCHROME P450"/>
    <property type="match status" value="1"/>
</dbReference>
<dbReference type="GO" id="GO:0020037">
    <property type="term" value="F:heme binding"/>
    <property type="evidence" value="ECO:0007669"/>
    <property type="project" value="InterPro"/>
</dbReference>
<proteinExistence type="inferred from homology"/>
<evidence type="ECO:0000256" key="4">
    <source>
        <dbReference type="ARBA" id="ARBA00010617"/>
    </source>
</evidence>
<protein>
    <submittedName>
        <fullName evidence="16">Probable cytochrome P450 6a13</fullName>
    </submittedName>
</protein>
<dbReference type="GO" id="GO:0005789">
    <property type="term" value="C:endoplasmic reticulum membrane"/>
    <property type="evidence" value="ECO:0007669"/>
    <property type="project" value="UniProtKB-SubCell"/>
</dbReference>
<name>A0A6P7F3V6_DIAVI</name>
<evidence type="ECO:0000256" key="6">
    <source>
        <dbReference type="ARBA" id="ARBA00022723"/>
    </source>
</evidence>
<dbReference type="Gene3D" id="1.10.630.10">
    <property type="entry name" value="Cytochrome P450"/>
    <property type="match status" value="1"/>
</dbReference>
<keyword evidence="5 13" id="KW-0349">Heme</keyword>
<dbReference type="PANTHER" id="PTHR24292:SF100">
    <property type="entry name" value="CYTOCHROME P450 6A16, ISOFORM B-RELATED"/>
    <property type="match status" value="1"/>
</dbReference>
<dbReference type="GO" id="GO:0004497">
    <property type="term" value="F:monooxygenase activity"/>
    <property type="evidence" value="ECO:0007669"/>
    <property type="project" value="UniProtKB-KW"/>
</dbReference>
<gene>
    <name evidence="16" type="primary">LOC114326067</name>
</gene>
<evidence type="ECO:0000313" key="16">
    <source>
        <dbReference type="RefSeq" id="XP_028130066.1"/>
    </source>
</evidence>
<feature type="binding site" description="axial binding residue" evidence="13">
    <location>
        <position position="443"/>
    </location>
    <ligand>
        <name>heme</name>
        <dbReference type="ChEBI" id="CHEBI:30413"/>
    </ligand>
    <ligandPart>
        <name>Fe</name>
        <dbReference type="ChEBI" id="CHEBI:18248"/>
    </ligandPart>
</feature>
<keyword evidence="7" id="KW-0256">Endoplasmic reticulum</keyword>
<comment type="cofactor">
    <cofactor evidence="1 13">
        <name>heme</name>
        <dbReference type="ChEBI" id="CHEBI:30413"/>
    </cofactor>
</comment>
<evidence type="ECO:0000256" key="13">
    <source>
        <dbReference type="PIRSR" id="PIRSR602401-1"/>
    </source>
</evidence>
<dbReference type="GO" id="GO:0016705">
    <property type="term" value="F:oxidoreductase activity, acting on paired donors, with incorporation or reduction of molecular oxygen"/>
    <property type="evidence" value="ECO:0007669"/>
    <property type="project" value="InterPro"/>
</dbReference>
<comment type="similarity">
    <text evidence="4 14">Belongs to the cytochrome P450 family.</text>
</comment>
<dbReference type="InterPro" id="IPR036396">
    <property type="entry name" value="Cyt_P450_sf"/>
</dbReference>
<evidence type="ECO:0000256" key="7">
    <source>
        <dbReference type="ARBA" id="ARBA00022824"/>
    </source>
</evidence>
<dbReference type="PROSITE" id="PS00086">
    <property type="entry name" value="CYTOCHROME_P450"/>
    <property type="match status" value="1"/>
</dbReference>